<dbReference type="NCBIfam" id="TIGR03049">
    <property type="entry name" value="PS_I_psaK"/>
    <property type="match status" value="1"/>
</dbReference>
<comment type="similarity">
    <text evidence="2 9">Belongs to the PsaG/PsaK family.</text>
</comment>
<feature type="transmembrane region" description="Helical" evidence="9">
    <location>
        <begin position="12"/>
        <end position="32"/>
    </location>
</feature>
<organism evidence="10">
    <name type="scientific">Caloglossa intermedia</name>
    <dbReference type="NCBI Taxonomy" id="100879"/>
    <lineage>
        <taxon>Eukaryota</taxon>
        <taxon>Rhodophyta</taxon>
        <taxon>Florideophyceae</taxon>
        <taxon>Rhodymeniophycidae</taxon>
        <taxon>Ceramiales</taxon>
        <taxon>Delesseriaceae</taxon>
        <taxon>Caloglossa</taxon>
    </lineage>
</organism>
<protein>
    <recommendedName>
        <fullName evidence="9">Photosystem I reaction center subunit PsaK</fullName>
    </recommendedName>
    <alternativeName>
        <fullName evidence="9">PSI-K</fullName>
    </alternativeName>
    <alternativeName>
        <fullName evidence="9">Photosystem I subunit X</fullName>
    </alternativeName>
</protein>
<dbReference type="InterPro" id="IPR035982">
    <property type="entry name" value="PSI_centre_PsaK_sf"/>
</dbReference>
<dbReference type="GeneID" id="33354446"/>
<reference evidence="10" key="1">
    <citation type="journal article" date="2017" name="J. Phycol.">
        <title>Analysis of chloroplast genomes and a supermatrix inform reclassification of the Rhodomelaceae (Rhodophyta).</title>
        <authorList>
            <person name="Diaz-Tapia P."/>
            <person name="Maggs C.A."/>
            <person name="West J.A."/>
            <person name="Verbruggen H."/>
        </authorList>
    </citation>
    <scope>NUCLEOTIDE SEQUENCE</scope>
    <source>
        <strain evidence="10">JW3535</strain>
    </source>
</reference>
<keyword evidence="10" id="KW-0934">Plastid</keyword>
<dbReference type="HAMAP" id="MF_00474">
    <property type="entry name" value="PSI_PsaK"/>
    <property type="match status" value="1"/>
</dbReference>
<dbReference type="InterPro" id="IPR000549">
    <property type="entry name" value="PSI_PsaG/PsaK"/>
</dbReference>
<keyword evidence="10" id="KW-0150">Chloroplast</keyword>
<evidence type="ECO:0000313" key="10">
    <source>
        <dbReference type="EMBL" id="ARW61406.1"/>
    </source>
</evidence>
<dbReference type="InterPro" id="IPR017492">
    <property type="entry name" value="PSI_PsaK"/>
</dbReference>
<dbReference type="Gene3D" id="1.20.860.20">
    <property type="entry name" value="Photosystem I PsaK, reaction centre"/>
    <property type="match status" value="1"/>
</dbReference>
<evidence type="ECO:0000256" key="6">
    <source>
        <dbReference type="ARBA" id="ARBA00022989"/>
    </source>
</evidence>
<comment type="caution">
    <text evidence="9">Lacks conserved residue(s) required for the propagation of feature annotation.</text>
</comment>
<sequence length="84" mass="8755">MNSNFLITLQSSLWSLNTAVIMIISNLSAIVIGRYSIKTRSIGPSIPILGLDGLGLPELIATTSLGHIIGAGIIIGLKSINIIA</sequence>
<dbReference type="GO" id="GO:0009535">
    <property type="term" value="C:chloroplast thylakoid membrane"/>
    <property type="evidence" value="ECO:0007669"/>
    <property type="project" value="UniProtKB-SubCell"/>
</dbReference>
<name>A0A1Z1M5X6_9FLOR</name>
<keyword evidence="6 9" id="KW-1133">Transmembrane helix</keyword>
<evidence type="ECO:0000256" key="7">
    <source>
        <dbReference type="ARBA" id="ARBA00023078"/>
    </source>
</evidence>
<evidence type="ECO:0000256" key="1">
    <source>
        <dbReference type="ARBA" id="ARBA00004141"/>
    </source>
</evidence>
<geneLocation type="chloroplast" evidence="10"/>
<evidence type="ECO:0000256" key="4">
    <source>
        <dbReference type="ARBA" id="ARBA00022692"/>
    </source>
</evidence>
<evidence type="ECO:0000256" key="2">
    <source>
        <dbReference type="ARBA" id="ARBA00006458"/>
    </source>
</evidence>
<gene>
    <name evidence="9 10" type="primary">psaK</name>
</gene>
<comment type="subcellular location">
    <subcellularLocation>
        <location evidence="1">Membrane</location>
        <topology evidence="1">Multi-pass membrane protein</topology>
    </subcellularLocation>
    <subcellularLocation>
        <location evidence="9">Plastid</location>
        <location evidence="9">Chloroplast thylakoid membrane</location>
        <topology evidence="9">Multi-pass membrane protein</topology>
    </subcellularLocation>
</comment>
<evidence type="ECO:0000256" key="8">
    <source>
        <dbReference type="ARBA" id="ARBA00023136"/>
    </source>
</evidence>
<dbReference type="EMBL" id="MF101418">
    <property type="protein sequence ID" value="ARW61406.1"/>
    <property type="molecule type" value="Genomic_DNA"/>
</dbReference>
<evidence type="ECO:0000256" key="9">
    <source>
        <dbReference type="HAMAP-Rule" id="MF_00474"/>
    </source>
</evidence>
<keyword evidence="7 9" id="KW-0793">Thylakoid</keyword>
<dbReference type="RefSeq" id="YP_009392844.1">
    <property type="nucleotide sequence ID" value="NC_035265.1"/>
</dbReference>
<dbReference type="SUPFAM" id="SSF81563">
    <property type="entry name" value="Photosystem I reaction center subunit X, PsaK"/>
    <property type="match status" value="1"/>
</dbReference>
<dbReference type="GO" id="GO:0015979">
    <property type="term" value="P:photosynthesis"/>
    <property type="evidence" value="ECO:0007669"/>
    <property type="project" value="UniProtKB-UniRule"/>
</dbReference>
<keyword evidence="4 9" id="KW-0812">Transmembrane</keyword>
<dbReference type="GO" id="GO:0009522">
    <property type="term" value="C:photosystem I"/>
    <property type="evidence" value="ECO:0007669"/>
    <property type="project" value="UniProtKB-KW"/>
</dbReference>
<evidence type="ECO:0000256" key="5">
    <source>
        <dbReference type="ARBA" id="ARBA00022836"/>
    </source>
</evidence>
<keyword evidence="8 9" id="KW-0472">Membrane</keyword>
<keyword evidence="3 9" id="KW-0602">Photosynthesis</keyword>
<dbReference type="AlphaFoldDB" id="A0A1Z1M5X6"/>
<evidence type="ECO:0000256" key="3">
    <source>
        <dbReference type="ARBA" id="ARBA00022531"/>
    </source>
</evidence>
<accession>A0A1Z1M5X6</accession>
<keyword evidence="5 9" id="KW-0603">Photosystem I</keyword>
<dbReference type="InterPro" id="IPR037101">
    <property type="entry name" value="PSI_PsaK_bact"/>
</dbReference>
<dbReference type="Pfam" id="PF01241">
    <property type="entry name" value="PSI_PSAK"/>
    <property type="match status" value="1"/>
</dbReference>
<proteinExistence type="inferred from homology"/>